<evidence type="ECO:0000259" key="1">
    <source>
        <dbReference type="Pfam" id="PF00144"/>
    </source>
</evidence>
<dbReference type="InterPro" id="IPR050789">
    <property type="entry name" value="Diverse_Enzym_Activities"/>
</dbReference>
<proteinExistence type="predicted"/>
<dbReference type="Gene3D" id="3.40.710.10">
    <property type="entry name" value="DD-peptidase/beta-lactamase superfamily"/>
    <property type="match status" value="1"/>
</dbReference>
<keyword evidence="3" id="KW-1185">Reference proteome</keyword>
<dbReference type="InterPro" id="IPR012338">
    <property type="entry name" value="Beta-lactam/transpept-like"/>
</dbReference>
<dbReference type="Proteomes" id="UP001382727">
    <property type="component" value="Chromosome"/>
</dbReference>
<protein>
    <submittedName>
        <fullName evidence="2">Serine hydrolase</fullName>
        <ecNumber evidence="2">3.-.-.-</ecNumber>
    </submittedName>
</protein>
<dbReference type="SUPFAM" id="SSF56601">
    <property type="entry name" value="beta-lactamase/transpeptidase-like"/>
    <property type="match status" value="1"/>
</dbReference>
<organism evidence="2 3">
    <name type="scientific">Janibacter alittae</name>
    <dbReference type="NCBI Taxonomy" id="3115209"/>
    <lineage>
        <taxon>Bacteria</taxon>
        <taxon>Bacillati</taxon>
        <taxon>Actinomycetota</taxon>
        <taxon>Actinomycetes</taxon>
        <taxon>Micrococcales</taxon>
        <taxon>Intrasporangiaceae</taxon>
        <taxon>Janibacter</taxon>
    </lineage>
</organism>
<dbReference type="Pfam" id="PF00144">
    <property type="entry name" value="Beta-lactamase"/>
    <property type="match status" value="1"/>
</dbReference>
<feature type="domain" description="Beta-lactamase-related" evidence="1">
    <location>
        <begin position="154"/>
        <end position="426"/>
    </location>
</feature>
<gene>
    <name evidence="2" type="ORF">V1351_15455</name>
</gene>
<dbReference type="GO" id="GO:0016787">
    <property type="term" value="F:hydrolase activity"/>
    <property type="evidence" value="ECO:0007669"/>
    <property type="project" value="UniProtKB-KW"/>
</dbReference>
<dbReference type="PANTHER" id="PTHR43283">
    <property type="entry name" value="BETA-LACTAMASE-RELATED"/>
    <property type="match status" value="1"/>
</dbReference>
<sequence>MSRLRAVSLVLLVIVLVATVGGYWYARPLLLTGTGYAAHNACALQEIAGRSDPEDDLPPNPLVPLLSSDVDENGASSSVLGILSTQRAWATHGYGCTLADERPELDDPTAVTASGNPFADASRPAPDPAVETAVDTAFGQDLPPQEQEDLGTRAVVVLQDGELVAERYADGFDRETPQLGWSMAKSVTNLLVGRLVMQDAVGLEDDHLRPEWDDGRGEITIRNLLQMTSGLAWDETYALGTPITRMLYLEEDMGSYVASQDLEHEPGEYFEYSSGSTTLLCSILTERSGTGADLPRQEVFAPLGLGSAVLEPDGSGTPVCSSYMWATPLDWAAVGQFALQDGVWDEERLLPQGWIEESTTPASVADDGQAYGSGWWVNSRPDGSPVHPELPEDAYFAQGHDGQSITVVPSQGLVVVRMGFTPTRDDDRSVRLAADLVEAVR</sequence>
<accession>A0ABZ2MH12</accession>
<dbReference type="EC" id="3.-.-.-" evidence="2"/>
<name>A0ABZ2MH12_9MICO</name>
<keyword evidence="2" id="KW-0378">Hydrolase</keyword>
<reference evidence="2 3" key="1">
    <citation type="submission" date="2024-02" db="EMBL/GenBank/DDBJ databases">
        <title>Janibacter sp. nov., isolated from gut of marine sandworm.</title>
        <authorList>
            <person name="Kim B."/>
            <person name="Jun M.O."/>
            <person name="Shin N.-R."/>
        </authorList>
    </citation>
    <scope>NUCLEOTIDE SEQUENCE [LARGE SCALE GENOMIC DNA]</scope>
    <source>
        <strain evidence="2 3">A1S7</strain>
    </source>
</reference>
<dbReference type="EMBL" id="CP144913">
    <property type="protein sequence ID" value="WXB76318.1"/>
    <property type="molecule type" value="Genomic_DNA"/>
</dbReference>
<evidence type="ECO:0000313" key="3">
    <source>
        <dbReference type="Proteomes" id="UP001382727"/>
    </source>
</evidence>
<evidence type="ECO:0000313" key="2">
    <source>
        <dbReference type="EMBL" id="WXB76318.1"/>
    </source>
</evidence>
<dbReference type="PANTHER" id="PTHR43283:SF7">
    <property type="entry name" value="BETA-LACTAMASE-RELATED DOMAIN-CONTAINING PROTEIN"/>
    <property type="match status" value="1"/>
</dbReference>
<dbReference type="RefSeq" id="WP_338749177.1">
    <property type="nucleotide sequence ID" value="NZ_CP144913.1"/>
</dbReference>
<dbReference type="InterPro" id="IPR001466">
    <property type="entry name" value="Beta-lactam-related"/>
</dbReference>